<sequence length="528" mass="60256">MGGLENRGVEGVPEAGKERAVNDIMDERMLGEEETRWLVVGICLSKVLTPVLREVIKEEVPKLYQKLIQPPTSIHLLTFASHLRSLPPSSHCLNYININNNETRGPPKNYDYRVKDDVSFAKLYVKPRMASFTAFDESIDTSAALSILCGTPVFVYYGIDFFAAEVRSKVRNEWGHCKFATWTETYYNNCFQLMEDLITKLSDHVAVDTKQVMADLKEWKKRGKEMCFRKEINSDVLKLVKDEMNTLVTSVEVNKDAWMQDHKGLKENLCKLTQLFGLEIQRLEAKHVALESSLKELKGDQAKITESLVGNKTATKSNASLIKEVKGTLEEQQRGLLSRQDVLEKIVTGLAQGVDKLISKRNLFFKTGLVWKIPLAVLLVFLLVFLYEHYTRGSMLCYWYCHRGSLKEGQTLSFVFTTHDRQTPTVNGVEFSWKDVKKKLNLSSDPLYAPGVRYYLNIDRCAFGGVIAVRSSLDNTPQVRGAEVFAVTTDCSVFYEEDGYWKPYQSARRIQCMRSNRLISSQECCNQY</sequence>
<dbReference type="EMBL" id="CALNXI010000625">
    <property type="protein sequence ID" value="CAH3030297.1"/>
    <property type="molecule type" value="Genomic_DNA"/>
</dbReference>
<protein>
    <submittedName>
        <fullName evidence="2">Uncharacterized protein</fullName>
    </submittedName>
</protein>
<organism evidence="2 3">
    <name type="scientific">Porites evermanni</name>
    <dbReference type="NCBI Taxonomy" id="104178"/>
    <lineage>
        <taxon>Eukaryota</taxon>
        <taxon>Metazoa</taxon>
        <taxon>Cnidaria</taxon>
        <taxon>Anthozoa</taxon>
        <taxon>Hexacorallia</taxon>
        <taxon>Scleractinia</taxon>
        <taxon>Fungiina</taxon>
        <taxon>Poritidae</taxon>
        <taxon>Porites</taxon>
    </lineage>
</organism>
<keyword evidence="3" id="KW-1185">Reference proteome</keyword>
<accession>A0ABN8MPR9</accession>
<keyword evidence="1" id="KW-1133">Transmembrane helix</keyword>
<comment type="caution">
    <text evidence="2">The sequence shown here is derived from an EMBL/GenBank/DDBJ whole genome shotgun (WGS) entry which is preliminary data.</text>
</comment>
<evidence type="ECO:0000256" key="1">
    <source>
        <dbReference type="SAM" id="Phobius"/>
    </source>
</evidence>
<name>A0ABN8MPR9_9CNID</name>
<feature type="transmembrane region" description="Helical" evidence="1">
    <location>
        <begin position="369"/>
        <end position="387"/>
    </location>
</feature>
<keyword evidence="1" id="KW-0812">Transmembrane</keyword>
<evidence type="ECO:0000313" key="2">
    <source>
        <dbReference type="EMBL" id="CAH3030297.1"/>
    </source>
</evidence>
<gene>
    <name evidence="2" type="ORF">PEVE_00037745</name>
</gene>
<proteinExistence type="predicted"/>
<dbReference type="Proteomes" id="UP001159427">
    <property type="component" value="Unassembled WGS sequence"/>
</dbReference>
<keyword evidence="1" id="KW-0472">Membrane</keyword>
<evidence type="ECO:0000313" key="3">
    <source>
        <dbReference type="Proteomes" id="UP001159427"/>
    </source>
</evidence>
<reference evidence="2 3" key="1">
    <citation type="submission" date="2022-05" db="EMBL/GenBank/DDBJ databases">
        <authorList>
            <consortium name="Genoscope - CEA"/>
            <person name="William W."/>
        </authorList>
    </citation>
    <scope>NUCLEOTIDE SEQUENCE [LARGE SCALE GENOMIC DNA]</scope>
</reference>